<dbReference type="EMBL" id="BMAU01021280">
    <property type="protein sequence ID" value="GFY08480.1"/>
    <property type="molecule type" value="Genomic_DNA"/>
</dbReference>
<name>A0A8X6VJP5_TRICX</name>
<dbReference type="AlphaFoldDB" id="A0A8X6VJP5"/>
<feature type="region of interest" description="Disordered" evidence="1">
    <location>
        <begin position="71"/>
        <end position="100"/>
    </location>
</feature>
<comment type="caution">
    <text evidence="2">The sequence shown here is derived from an EMBL/GenBank/DDBJ whole genome shotgun (WGS) entry which is preliminary data.</text>
</comment>
<evidence type="ECO:0000313" key="2">
    <source>
        <dbReference type="EMBL" id="GFY08480.1"/>
    </source>
</evidence>
<gene>
    <name evidence="2" type="ORF">TNCV_1358841</name>
</gene>
<proteinExistence type="predicted"/>
<organism evidence="2 3">
    <name type="scientific">Trichonephila clavipes</name>
    <name type="common">Golden silk orbweaver</name>
    <name type="synonym">Nephila clavipes</name>
    <dbReference type="NCBI Taxonomy" id="2585209"/>
    <lineage>
        <taxon>Eukaryota</taxon>
        <taxon>Metazoa</taxon>
        <taxon>Ecdysozoa</taxon>
        <taxon>Arthropoda</taxon>
        <taxon>Chelicerata</taxon>
        <taxon>Arachnida</taxon>
        <taxon>Araneae</taxon>
        <taxon>Araneomorphae</taxon>
        <taxon>Entelegynae</taxon>
        <taxon>Araneoidea</taxon>
        <taxon>Nephilidae</taxon>
        <taxon>Trichonephila</taxon>
    </lineage>
</organism>
<reference evidence="2" key="1">
    <citation type="submission" date="2020-08" db="EMBL/GenBank/DDBJ databases">
        <title>Multicomponent nature underlies the extraordinary mechanical properties of spider dragline silk.</title>
        <authorList>
            <person name="Kono N."/>
            <person name="Nakamura H."/>
            <person name="Mori M."/>
            <person name="Yoshida Y."/>
            <person name="Ohtoshi R."/>
            <person name="Malay A.D."/>
            <person name="Moran D.A.P."/>
            <person name="Tomita M."/>
            <person name="Numata K."/>
            <person name="Arakawa K."/>
        </authorList>
    </citation>
    <scope>NUCLEOTIDE SEQUENCE</scope>
</reference>
<keyword evidence="3" id="KW-1185">Reference proteome</keyword>
<evidence type="ECO:0000256" key="1">
    <source>
        <dbReference type="SAM" id="MobiDB-lite"/>
    </source>
</evidence>
<evidence type="ECO:0000313" key="3">
    <source>
        <dbReference type="Proteomes" id="UP000887159"/>
    </source>
</evidence>
<accession>A0A8X6VJP5</accession>
<protein>
    <submittedName>
        <fullName evidence="2">Uncharacterized protein</fullName>
    </submittedName>
</protein>
<sequence>MTQSSRHCWRKPLPHTSALIQRYFGCVLGVQQTTRGFHTLSKLIWCGSWGCNLGQSLSNHGPHVFYRRKIRRASRPGKKREASMACPEAHKTQKGGVGLK</sequence>
<dbReference type="Proteomes" id="UP000887159">
    <property type="component" value="Unassembled WGS sequence"/>
</dbReference>